<evidence type="ECO:0000313" key="3">
    <source>
        <dbReference type="Proteomes" id="UP001501371"/>
    </source>
</evidence>
<gene>
    <name evidence="2" type="ORF">GCM10009654_25350</name>
</gene>
<protein>
    <submittedName>
        <fullName evidence="2">Uncharacterized protein</fullName>
    </submittedName>
</protein>
<keyword evidence="3" id="KW-1185">Reference proteome</keyword>
<keyword evidence="1" id="KW-0812">Transmembrane</keyword>
<dbReference type="EMBL" id="BAAAKV010000019">
    <property type="protein sequence ID" value="GAA1167256.1"/>
    <property type="molecule type" value="Genomic_DNA"/>
</dbReference>
<accession>A0ABN1UTK0</accession>
<proteinExistence type="predicted"/>
<name>A0ABN1UTK0_9ACTN</name>
<sequence>MSDQKYAGRQGGLADAVRLTVLTCVQVLLGGFALLTIVTVAGVLGPMLALDLCTPPVAAWRPGSPPWSSRR</sequence>
<comment type="caution">
    <text evidence="2">The sequence shown here is derived from an EMBL/GenBank/DDBJ whole genome shotgun (WGS) entry which is preliminary data.</text>
</comment>
<dbReference type="Proteomes" id="UP001501371">
    <property type="component" value="Unassembled WGS sequence"/>
</dbReference>
<evidence type="ECO:0000313" key="2">
    <source>
        <dbReference type="EMBL" id="GAA1167256.1"/>
    </source>
</evidence>
<keyword evidence="1" id="KW-1133">Transmembrane helix</keyword>
<feature type="transmembrane region" description="Helical" evidence="1">
    <location>
        <begin position="21"/>
        <end position="44"/>
    </location>
</feature>
<keyword evidence="1" id="KW-0472">Membrane</keyword>
<evidence type="ECO:0000256" key="1">
    <source>
        <dbReference type="SAM" id="Phobius"/>
    </source>
</evidence>
<reference evidence="2 3" key="1">
    <citation type="journal article" date="2019" name="Int. J. Syst. Evol. Microbiol.">
        <title>The Global Catalogue of Microorganisms (GCM) 10K type strain sequencing project: providing services to taxonomists for standard genome sequencing and annotation.</title>
        <authorList>
            <consortium name="The Broad Institute Genomics Platform"/>
            <consortium name="The Broad Institute Genome Sequencing Center for Infectious Disease"/>
            <person name="Wu L."/>
            <person name="Ma J."/>
        </authorList>
    </citation>
    <scope>NUCLEOTIDE SEQUENCE [LARGE SCALE GENOMIC DNA]</scope>
    <source>
        <strain evidence="2 3">JCM 12696</strain>
    </source>
</reference>
<organism evidence="2 3">
    <name type="scientific">Streptomyces hebeiensis</name>
    <dbReference type="NCBI Taxonomy" id="229486"/>
    <lineage>
        <taxon>Bacteria</taxon>
        <taxon>Bacillati</taxon>
        <taxon>Actinomycetota</taxon>
        <taxon>Actinomycetes</taxon>
        <taxon>Kitasatosporales</taxon>
        <taxon>Streptomycetaceae</taxon>
        <taxon>Streptomyces</taxon>
    </lineage>
</organism>